<organism evidence="13 14">
    <name type="scientific">Bradymonas sediminis</name>
    <dbReference type="NCBI Taxonomy" id="1548548"/>
    <lineage>
        <taxon>Bacteria</taxon>
        <taxon>Deltaproteobacteria</taxon>
        <taxon>Bradymonadales</taxon>
        <taxon>Bradymonadaceae</taxon>
        <taxon>Bradymonas</taxon>
    </lineage>
</organism>
<dbReference type="SUPFAM" id="SSF52540">
    <property type="entry name" value="P-loop containing nucleoside triphosphate hydrolases"/>
    <property type="match status" value="1"/>
</dbReference>
<evidence type="ECO:0000256" key="12">
    <source>
        <dbReference type="ARBA" id="ARBA00034006"/>
    </source>
</evidence>
<dbReference type="OrthoDB" id="9801639at2"/>
<evidence type="ECO:0000256" key="11">
    <source>
        <dbReference type="ARBA" id="ARBA00024442"/>
    </source>
</evidence>
<comment type="catalytic activity">
    <reaction evidence="12">
        <text>ATP + H2O + cellular proteinSide 1 = ADP + phosphate + cellular proteinSide 2.</text>
        <dbReference type="EC" id="7.4.2.8"/>
    </reaction>
</comment>
<keyword evidence="4" id="KW-0547">Nucleotide-binding</keyword>
<dbReference type="InterPro" id="IPR027417">
    <property type="entry name" value="P-loop_NTPase"/>
</dbReference>
<evidence type="ECO:0000256" key="7">
    <source>
        <dbReference type="ARBA" id="ARBA00022967"/>
    </source>
</evidence>
<dbReference type="Pfam" id="PF18269">
    <property type="entry name" value="T3SS_ATPase_C"/>
    <property type="match status" value="1"/>
</dbReference>
<dbReference type="NCBIfam" id="TIGR02546">
    <property type="entry name" value="III_secr_ATP"/>
    <property type="match status" value="1"/>
</dbReference>
<accession>A0A2Z4FIB1</accession>
<dbReference type="SMART" id="SM00382">
    <property type="entry name" value="AAA"/>
    <property type="match status" value="1"/>
</dbReference>
<dbReference type="GO" id="GO:0016887">
    <property type="term" value="F:ATP hydrolysis activity"/>
    <property type="evidence" value="ECO:0007669"/>
    <property type="project" value="InterPro"/>
</dbReference>
<dbReference type="FunFam" id="3.40.50.12240:FF:000002">
    <property type="entry name" value="Flagellum-specific ATP synthase FliI"/>
    <property type="match status" value="1"/>
</dbReference>
<keyword evidence="7" id="KW-1278">Translocase</keyword>
<dbReference type="EC" id="7.4.2.8" evidence="10"/>
<dbReference type="InterPro" id="IPR013380">
    <property type="entry name" value="ATPase_T3SS_SctN"/>
</dbReference>
<comment type="subcellular location">
    <subcellularLocation>
        <location evidence="1">Cytoplasm</location>
    </subcellularLocation>
</comment>
<keyword evidence="8" id="KW-0843">Virulence</keyword>
<evidence type="ECO:0000313" key="13">
    <source>
        <dbReference type="EMBL" id="AWV88428.1"/>
    </source>
</evidence>
<keyword evidence="3" id="KW-0963">Cytoplasm</keyword>
<name>A0A2Z4FIB1_9DELT</name>
<keyword evidence="6" id="KW-0653">Protein transport</keyword>
<proteinExistence type="inferred from homology"/>
<dbReference type="SMR" id="A0A2Z4FIB1"/>
<dbReference type="RefSeq" id="WP_111332164.1">
    <property type="nucleotide sequence ID" value="NZ_CP030032.1"/>
</dbReference>
<dbReference type="PROSITE" id="PS00152">
    <property type="entry name" value="ATPASE_ALPHA_BETA"/>
    <property type="match status" value="1"/>
</dbReference>
<dbReference type="CDD" id="cd18117">
    <property type="entry name" value="ATP-synt_flagellum-secretory_path_III_N"/>
    <property type="match status" value="1"/>
</dbReference>
<keyword evidence="5" id="KW-0067">ATP-binding</keyword>
<evidence type="ECO:0000256" key="6">
    <source>
        <dbReference type="ARBA" id="ARBA00022927"/>
    </source>
</evidence>
<dbReference type="InterPro" id="IPR020003">
    <property type="entry name" value="ATPase_a/bsu_AS"/>
</dbReference>
<dbReference type="PANTHER" id="PTHR15184">
    <property type="entry name" value="ATP SYNTHASE"/>
    <property type="match status" value="1"/>
</dbReference>
<dbReference type="Pfam" id="PF00006">
    <property type="entry name" value="ATP-synt_ab"/>
    <property type="match status" value="1"/>
</dbReference>
<dbReference type="Pfam" id="PF02874">
    <property type="entry name" value="ATP-synt_ab_N"/>
    <property type="match status" value="1"/>
</dbReference>
<dbReference type="Gene3D" id="3.40.50.12240">
    <property type="match status" value="1"/>
</dbReference>
<dbReference type="PANTHER" id="PTHR15184:SF9">
    <property type="entry name" value="SPI-1 TYPE 3 SECRETION SYSTEM ATPASE"/>
    <property type="match status" value="1"/>
</dbReference>
<dbReference type="InterPro" id="IPR004100">
    <property type="entry name" value="ATPase_F1/V1/A1_a/bsu_N"/>
</dbReference>
<dbReference type="InterPro" id="IPR000194">
    <property type="entry name" value="ATPase_F1/V1/A1_a/bsu_nucl-bd"/>
</dbReference>
<evidence type="ECO:0000256" key="4">
    <source>
        <dbReference type="ARBA" id="ARBA00022741"/>
    </source>
</evidence>
<dbReference type="Proteomes" id="UP000249799">
    <property type="component" value="Chromosome"/>
</dbReference>
<dbReference type="GO" id="GO:0008564">
    <property type="term" value="F:protein-exporting ATPase activity"/>
    <property type="evidence" value="ECO:0007669"/>
    <property type="project" value="UniProtKB-EC"/>
</dbReference>
<dbReference type="GO" id="GO:0030257">
    <property type="term" value="C:type III protein secretion system complex"/>
    <property type="evidence" value="ECO:0007669"/>
    <property type="project" value="InterPro"/>
</dbReference>
<dbReference type="CDD" id="cd18114">
    <property type="entry name" value="ATP-synt_flagellum-secretory_path_III_C"/>
    <property type="match status" value="1"/>
</dbReference>
<gene>
    <name evidence="13" type="ORF">DN745_03325</name>
</gene>
<protein>
    <recommendedName>
        <fullName evidence="11">Type 3 secretion system ATPase</fullName>
        <ecNumber evidence="10">7.4.2.8</ecNumber>
    </recommendedName>
</protein>
<dbReference type="GO" id="GO:0046961">
    <property type="term" value="F:proton-transporting ATPase activity, rotational mechanism"/>
    <property type="evidence" value="ECO:0007669"/>
    <property type="project" value="InterPro"/>
</dbReference>
<dbReference type="EMBL" id="CP030032">
    <property type="protein sequence ID" value="AWV88428.1"/>
    <property type="molecule type" value="Genomic_DNA"/>
</dbReference>
<dbReference type="InterPro" id="IPR005714">
    <property type="entry name" value="ATPase_T3SS_FliI/YscN"/>
</dbReference>
<dbReference type="InterPro" id="IPR040627">
    <property type="entry name" value="T3SS_ATPase_C"/>
</dbReference>
<evidence type="ECO:0000256" key="8">
    <source>
        <dbReference type="ARBA" id="ARBA00023026"/>
    </source>
</evidence>
<evidence type="ECO:0000256" key="10">
    <source>
        <dbReference type="ARBA" id="ARBA00024382"/>
    </source>
</evidence>
<dbReference type="GO" id="GO:0005524">
    <property type="term" value="F:ATP binding"/>
    <property type="evidence" value="ECO:0007669"/>
    <property type="project" value="UniProtKB-KW"/>
</dbReference>
<dbReference type="InterPro" id="IPR050053">
    <property type="entry name" value="ATPase_alpha/beta_chains"/>
</dbReference>
<comment type="similarity">
    <text evidence="9">Belongs to the ATPase alpha/beta chains family. T3SS ATPase subfamily.</text>
</comment>
<evidence type="ECO:0000256" key="9">
    <source>
        <dbReference type="ARBA" id="ARBA00024342"/>
    </source>
</evidence>
<evidence type="ECO:0000256" key="2">
    <source>
        <dbReference type="ARBA" id="ARBA00022448"/>
    </source>
</evidence>
<evidence type="ECO:0000256" key="3">
    <source>
        <dbReference type="ARBA" id="ARBA00022490"/>
    </source>
</evidence>
<dbReference type="CDD" id="cd01136">
    <property type="entry name" value="ATPase_flagellum-secretory_path_III"/>
    <property type="match status" value="1"/>
</dbReference>
<evidence type="ECO:0000313" key="14">
    <source>
        <dbReference type="Proteomes" id="UP000249799"/>
    </source>
</evidence>
<dbReference type="InterPro" id="IPR003593">
    <property type="entry name" value="AAA+_ATPase"/>
</dbReference>
<dbReference type="KEGG" id="bsed:DN745_03325"/>
<keyword evidence="14" id="KW-1185">Reference proteome</keyword>
<dbReference type="GO" id="GO:0030254">
    <property type="term" value="P:protein secretion by the type III secretion system"/>
    <property type="evidence" value="ECO:0007669"/>
    <property type="project" value="InterPro"/>
</dbReference>
<dbReference type="AlphaFoldDB" id="A0A2Z4FIB1"/>
<keyword evidence="2" id="KW-0813">Transport</keyword>
<dbReference type="NCBIfam" id="TIGR01026">
    <property type="entry name" value="fliI_yscN"/>
    <property type="match status" value="1"/>
</dbReference>
<sequence>MSEKAKIAGAGSSILGNYLDRLDQVDTVQVRGRVREVTGLVVRASVPEARVGEVVEITCRGGQKVRAEVVGFEGDDIVLMPLGGVEGLGPRSEVEPLGRPMSIRCGPGLLGRVLDGLGNPIDGKGALTGPGFEDWAIMRDPPHPLERERITKPMQMGLRAIDGLLTVGEGQRVGLFAGSGVGKSTLMGQIAKGCSADVIVLCLIGERGREVRDFLEEVLGDDGLARSVVVCATSDRPSLVRLKSAFVATAIAEWFRDQGQSVMLMMDSTTRFARAQREVGLAAGEPPARQGYPPSVFSMLPRLLERSGNSAKGSITALYTVLVAGGDMEEPIADEVRGILDGHIILNRDLASRNHWPAIDILPSLSRVMSAVASAPHKRAAGKFREVLATYESKRDLISLGAYQYGTDADVDYAIDLIEELEGLLKQGLEEHTPMAVTVERMLDIFG</sequence>
<reference evidence="13 14" key="1">
    <citation type="submission" date="2018-06" db="EMBL/GenBank/DDBJ databases">
        <title>Lujinxingia sediminis gen. nov. sp. nov., a new facultative anaerobic member of the class Deltaproteobacteria, and proposal of Lujinxingaceae fam. nov.</title>
        <authorList>
            <person name="Guo L.-Y."/>
            <person name="Li C.-M."/>
            <person name="Wang S."/>
            <person name="Du Z.-J."/>
        </authorList>
    </citation>
    <scope>NUCLEOTIDE SEQUENCE [LARGE SCALE GENOMIC DNA]</scope>
    <source>
        <strain evidence="13 14">FA350</strain>
    </source>
</reference>
<dbReference type="GO" id="GO:0005737">
    <property type="term" value="C:cytoplasm"/>
    <property type="evidence" value="ECO:0007669"/>
    <property type="project" value="UniProtKB-SubCell"/>
</dbReference>
<dbReference type="GO" id="GO:0046933">
    <property type="term" value="F:proton-transporting ATP synthase activity, rotational mechanism"/>
    <property type="evidence" value="ECO:0007669"/>
    <property type="project" value="TreeGrafter"/>
</dbReference>
<evidence type="ECO:0000256" key="5">
    <source>
        <dbReference type="ARBA" id="ARBA00022840"/>
    </source>
</evidence>
<evidence type="ECO:0000256" key="1">
    <source>
        <dbReference type="ARBA" id="ARBA00004496"/>
    </source>
</evidence>